<dbReference type="InterPro" id="IPR053754">
    <property type="entry name" value="OligoMan_bind_ChitinaseAct_sf"/>
</dbReference>
<dbReference type="KEGG" id="osg:BST96_19090"/>
<feature type="domain" description="Mannan-binding protein" evidence="3">
    <location>
        <begin position="413"/>
        <end position="448"/>
    </location>
</feature>
<dbReference type="Pfam" id="PF12151">
    <property type="entry name" value="MVL"/>
    <property type="match status" value="1"/>
</dbReference>
<dbReference type="EMBL" id="CP019343">
    <property type="protein sequence ID" value="ARN76013.1"/>
    <property type="molecule type" value="Genomic_DNA"/>
</dbReference>
<dbReference type="Proteomes" id="UP000193450">
    <property type="component" value="Chromosome"/>
</dbReference>
<organism evidence="4 5">
    <name type="scientific">Oceanicoccus sagamiensis</name>
    <dbReference type="NCBI Taxonomy" id="716816"/>
    <lineage>
        <taxon>Bacteria</taxon>
        <taxon>Pseudomonadati</taxon>
        <taxon>Pseudomonadota</taxon>
        <taxon>Gammaproteobacteria</taxon>
        <taxon>Cellvibrionales</taxon>
        <taxon>Spongiibacteraceae</taxon>
        <taxon>Oceanicoccus</taxon>
    </lineage>
</organism>
<keyword evidence="2" id="KW-0732">Signal</keyword>
<feature type="chain" id="PRO_5011004480" description="Mannan-binding protein domain-containing protein" evidence="2">
    <location>
        <begin position="33"/>
        <end position="450"/>
    </location>
</feature>
<evidence type="ECO:0000256" key="1">
    <source>
        <dbReference type="SAM" id="MobiDB-lite"/>
    </source>
</evidence>
<dbReference type="Gene3D" id="3.30.1490.230">
    <property type="match status" value="1"/>
</dbReference>
<dbReference type="RefSeq" id="WP_206045367.1">
    <property type="nucleotide sequence ID" value="NZ_CP019343.1"/>
</dbReference>
<accession>A0A1X9NQA6</accession>
<protein>
    <recommendedName>
        <fullName evidence="3">Mannan-binding protein domain-containing protein</fullName>
    </recommendedName>
</protein>
<dbReference type="AlphaFoldDB" id="A0A1X9NQA6"/>
<feature type="signal peptide" evidence="2">
    <location>
        <begin position="1"/>
        <end position="32"/>
    </location>
</feature>
<dbReference type="InterPro" id="IPR021992">
    <property type="entry name" value="MVL"/>
</dbReference>
<name>A0A1X9NQA6_9GAMM</name>
<evidence type="ECO:0000256" key="2">
    <source>
        <dbReference type="SAM" id="SignalP"/>
    </source>
</evidence>
<evidence type="ECO:0000313" key="4">
    <source>
        <dbReference type="EMBL" id="ARN76013.1"/>
    </source>
</evidence>
<gene>
    <name evidence="4" type="ORF">BST96_19090</name>
</gene>
<feature type="region of interest" description="Disordered" evidence="1">
    <location>
        <begin position="352"/>
        <end position="378"/>
    </location>
</feature>
<evidence type="ECO:0000259" key="3">
    <source>
        <dbReference type="Pfam" id="PF12151"/>
    </source>
</evidence>
<evidence type="ECO:0000313" key="5">
    <source>
        <dbReference type="Proteomes" id="UP000193450"/>
    </source>
</evidence>
<reference evidence="4 5" key="1">
    <citation type="submission" date="2016-11" db="EMBL/GenBank/DDBJ databases">
        <title>Trade-off between light-utilization and light-protection in marine flavobacteria.</title>
        <authorList>
            <person name="Kumagai Y."/>
        </authorList>
    </citation>
    <scope>NUCLEOTIDE SEQUENCE [LARGE SCALE GENOMIC DNA]</scope>
    <source>
        <strain evidence="4 5">NBRC 107125</strain>
    </source>
</reference>
<dbReference type="STRING" id="716816.BST96_19090"/>
<proteinExistence type="predicted"/>
<sequence length="450" mass="47737">MKTITTLLASVNFRIFCSAILFIFAPVLSAAAKTPPAAVPIIKDVCALPLTPANTQEETAWQLFVAINCKTAQGQLTWETWTTQACLDNPQDCRTIGRLGGSALRDTLGAADNPKRTAGCSPMTTTSTADPSLLGFVPTNLSSKPVFCEEVTINAAEEDYARSKGLLTQAGQVNYLQSGKTIDFPTAAVEVKADWVPASSFTQVTFDCSAPNSQIYLEKIEGICYALAGIHISSKLYPNWLWATFEPQYATTNPNRCKPTLYNQCTDNWGSNPATSTGADTAPTAALQTLFNTAGSALDPAFQNYRLTGTQTVFDQPTDSQGRLGSSFVEFNANVPAQEASCITCHNYAQRQPTPAPSGSTPPGGPLPGGANVGTPTALPPAYKPLDFSWFLGFGVPQTSSCSDIDAGPIWSNTDAQGKCPAVCADTARVWNGQWTTTEAGVMSVCGCCI</sequence>
<keyword evidence="5" id="KW-1185">Reference proteome</keyword>